<evidence type="ECO:0000313" key="3">
    <source>
        <dbReference type="EMBL" id="MDZ7280325.1"/>
    </source>
</evidence>
<organism evidence="3 4">
    <name type="scientific">Pantoea eucrina</name>
    <dbReference type="NCBI Taxonomy" id="472693"/>
    <lineage>
        <taxon>Bacteria</taxon>
        <taxon>Pseudomonadati</taxon>
        <taxon>Pseudomonadota</taxon>
        <taxon>Gammaproteobacteria</taxon>
        <taxon>Enterobacterales</taxon>
        <taxon>Erwiniaceae</taxon>
        <taxon>Pantoea</taxon>
    </lineage>
</organism>
<reference evidence="4" key="1">
    <citation type="submission" date="2023-07" db="EMBL/GenBank/DDBJ databases">
        <title>Structural and functional analysis of rice phyllospheric bacteria for their antimicrobial properties and defense elicitation against blast disease.</title>
        <authorList>
            <person name="Sahu K.P."/>
            <person name="Asharani P."/>
            <person name="Kumar M."/>
            <person name="Reddy B."/>
            <person name="Kumar A."/>
        </authorList>
    </citation>
    <scope>NUCLEOTIDE SEQUENCE [LARGE SCALE GENOMIC DNA]</scope>
    <source>
        <strain evidence="4">OsEp_Plm_30P10</strain>
    </source>
</reference>
<dbReference type="EMBL" id="JAOBTT010000002">
    <property type="protein sequence ID" value="MDZ7280325.1"/>
    <property type="molecule type" value="Genomic_DNA"/>
</dbReference>
<accession>A0ABU5LK75</accession>
<keyword evidence="4" id="KW-1185">Reference proteome</keyword>
<evidence type="ECO:0000313" key="4">
    <source>
        <dbReference type="Proteomes" id="UP001288620"/>
    </source>
</evidence>
<dbReference type="RefSeq" id="WP_322544213.1">
    <property type="nucleotide sequence ID" value="NZ_JAOBTT010000002.1"/>
</dbReference>
<keyword evidence="2" id="KW-0732">Signal</keyword>
<sequence>MKKIAIITITMSILLSTSALARSSYSHLSGTGSNYSHSRVGGYTKSNGTHVNSYERTGKNGTQLDNYSTKGNYNPYTGKTGTKYATH</sequence>
<gene>
    <name evidence="3" type="ORF">N4G40_18900</name>
</gene>
<evidence type="ECO:0000256" key="1">
    <source>
        <dbReference type="SAM" id="MobiDB-lite"/>
    </source>
</evidence>
<feature type="chain" id="PRO_5047298596" evidence="2">
    <location>
        <begin position="22"/>
        <end position="87"/>
    </location>
</feature>
<proteinExistence type="predicted"/>
<protein>
    <submittedName>
        <fullName evidence="3">Uncharacterized protein</fullName>
    </submittedName>
</protein>
<feature type="compositionally biased region" description="Polar residues" evidence="1">
    <location>
        <begin position="27"/>
        <end position="37"/>
    </location>
</feature>
<comment type="caution">
    <text evidence="3">The sequence shown here is derived from an EMBL/GenBank/DDBJ whole genome shotgun (WGS) entry which is preliminary data.</text>
</comment>
<feature type="compositionally biased region" description="Polar residues" evidence="1">
    <location>
        <begin position="44"/>
        <end position="87"/>
    </location>
</feature>
<evidence type="ECO:0000256" key="2">
    <source>
        <dbReference type="SAM" id="SignalP"/>
    </source>
</evidence>
<feature type="region of interest" description="Disordered" evidence="1">
    <location>
        <begin position="27"/>
        <end position="87"/>
    </location>
</feature>
<dbReference type="Proteomes" id="UP001288620">
    <property type="component" value="Unassembled WGS sequence"/>
</dbReference>
<name>A0ABU5LK75_9GAMM</name>
<feature type="signal peptide" evidence="2">
    <location>
        <begin position="1"/>
        <end position="21"/>
    </location>
</feature>